<feature type="compositionally biased region" description="Acidic residues" evidence="1">
    <location>
        <begin position="131"/>
        <end position="142"/>
    </location>
</feature>
<keyword evidence="3" id="KW-1185">Reference proteome</keyword>
<dbReference type="EMBL" id="JAURUE010000001">
    <property type="protein sequence ID" value="MDP9609496.1"/>
    <property type="molecule type" value="Genomic_DNA"/>
</dbReference>
<evidence type="ECO:0000256" key="1">
    <source>
        <dbReference type="SAM" id="MobiDB-lite"/>
    </source>
</evidence>
<feature type="region of interest" description="Disordered" evidence="1">
    <location>
        <begin position="131"/>
        <end position="163"/>
    </location>
</feature>
<accession>A0ABT9KM62</accession>
<sequence length="264" mass="27540">MAAALVLGEVFTVVARPDQTGDQVLPVPFSAPLPRRRPFPLSFPFLCPPVPPLRELQPLAVDQLGEVGADPLHRAGHPAARAPTVPDHRAGPVPEVVLVLARHPEQIADRVDGEGEGELVDEVRLPPLLEGVDEPIGEDLDPGSERGHPARGERLRHQPPQPGVVRGIDIEQMCHQLRAPFAGDADLALGVGRRAVPLGVLGEPGVGQRLPGIGVTGHQPGVDTAGQRGPVDRGVLAQPGVGGVRVGRELPGEEGGSGAVTGLF</sequence>
<reference evidence="2 3" key="1">
    <citation type="submission" date="2023-07" db="EMBL/GenBank/DDBJ databases">
        <title>Sequencing the genomes of 1000 actinobacteria strains.</title>
        <authorList>
            <person name="Klenk H.-P."/>
        </authorList>
    </citation>
    <scope>NUCLEOTIDE SEQUENCE [LARGE SCALE GENOMIC DNA]</scope>
    <source>
        <strain evidence="2 3">DSM 41600</strain>
    </source>
</reference>
<protein>
    <submittedName>
        <fullName evidence="2">Uncharacterized protein</fullName>
    </submittedName>
</protein>
<gene>
    <name evidence="2" type="ORF">JOF35_001773</name>
</gene>
<name>A0ABT9KM62_9ACTN</name>
<organism evidence="2 3">
    <name type="scientific">Streptomyces demainii</name>
    <dbReference type="NCBI Taxonomy" id="588122"/>
    <lineage>
        <taxon>Bacteria</taxon>
        <taxon>Bacillati</taxon>
        <taxon>Actinomycetota</taxon>
        <taxon>Actinomycetes</taxon>
        <taxon>Kitasatosporales</taxon>
        <taxon>Streptomycetaceae</taxon>
        <taxon>Streptomyces</taxon>
    </lineage>
</organism>
<feature type="compositionally biased region" description="Gly residues" evidence="1">
    <location>
        <begin position="253"/>
        <end position="264"/>
    </location>
</feature>
<proteinExistence type="predicted"/>
<feature type="region of interest" description="Disordered" evidence="1">
    <location>
        <begin position="221"/>
        <end position="264"/>
    </location>
</feature>
<feature type="compositionally biased region" description="Basic and acidic residues" evidence="1">
    <location>
        <begin position="143"/>
        <end position="156"/>
    </location>
</feature>
<dbReference type="Proteomes" id="UP001234880">
    <property type="component" value="Unassembled WGS sequence"/>
</dbReference>
<comment type="caution">
    <text evidence="2">The sequence shown here is derived from an EMBL/GenBank/DDBJ whole genome shotgun (WGS) entry which is preliminary data.</text>
</comment>
<evidence type="ECO:0000313" key="2">
    <source>
        <dbReference type="EMBL" id="MDP9609496.1"/>
    </source>
</evidence>
<evidence type="ECO:0000313" key="3">
    <source>
        <dbReference type="Proteomes" id="UP001234880"/>
    </source>
</evidence>